<dbReference type="PANTHER" id="PTHR23517:SF3">
    <property type="entry name" value="INTEGRAL MEMBRANE TRANSPORT PROTEIN"/>
    <property type="match status" value="1"/>
</dbReference>
<keyword evidence="3" id="KW-1003">Cell membrane</keyword>
<keyword evidence="2" id="KW-0813">Transport</keyword>
<feature type="transmembrane region" description="Helical" evidence="7">
    <location>
        <begin position="167"/>
        <end position="188"/>
    </location>
</feature>
<evidence type="ECO:0000256" key="1">
    <source>
        <dbReference type="ARBA" id="ARBA00004651"/>
    </source>
</evidence>
<evidence type="ECO:0000313" key="10">
    <source>
        <dbReference type="Proteomes" id="UP000288227"/>
    </source>
</evidence>
<organism evidence="9 10">
    <name type="scientific">Chryseotalea sanaruensis</name>
    <dbReference type="NCBI Taxonomy" id="2482724"/>
    <lineage>
        <taxon>Bacteria</taxon>
        <taxon>Pseudomonadati</taxon>
        <taxon>Bacteroidota</taxon>
        <taxon>Cytophagia</taxon>
        <taxon>Cytophagales</taxon>
        <taxon>Chryseotaleaceae</taxon>
        <taxon>Chryseotalea</taxon>
    </lineage>
</organism>
<dbReference type="GO" id="GO:0022857">
    <property type="term" value="F:transmembrane transporter activity"/>
    <property type="evidence" value="ECO:0007669"/>
    <property type="project" value="InterPro"/>
</dbReference>
<dbReference type="InterPro" id="IPR011701">
    <property type="entry name" value="MFS"/>
</dbReference>
<dbReference type="GO" id="GO:0005886">
    <property type="term" value="C:plasma membrane"/>
    <property type="evidence" value="ECO:0007669"/>
    <property type="project" value="UniProtKB-SubCell"/>
</dbReference>
<dbReference type="AlphaFoldDB" id="A0A401U9G1"/>
<feature type="transmembrane region" description="Helical" evidence="7">
    <location>
        <begin position="103"/>
        <end position="123"/>
    </location>
</feature>
<keyword evidence="6 7" id="KW-0472">Membrane</keyword>
<reference evidence="9 10" key="1">
    <citation type="submission" date="2018-11" db="EMBL/GenBank/DDBJ databases">
        <title>Chryseotalea sanarue gen. nov., sp., nov., a member of the family Cytophagaceae, isolated from a brackish lake in Hamamatsu Japan.</title>
        <authorList>
            <person name="Maejima Y."/>
            <person name="Iino T."/>
            <person name="Muraguchi Y."/>
            <person name="Fukuda K."/>
            <person name="Ohkuma M."/>
            <person name="Moriuchi R."/>
            <person name="Dohra H."/>
            <person name="Kimbara K."/>
            <person name="Shintani M."/>
        </authorList>
    </citation>
    <scope>NUCLEOTIDE SEQUENCE [LARGE SCALE GENOMIC DNA]</scope>
    <source>
        <strain evidence="9 10">Ys</strain>
    </source>
</reference>
<dbReference type="InterPro" id="IPR050171">
    <property type="entry name" value="MFS_Transporters"/>
</dbReference>
<keyword evidence="5 7" id="KW-1133">Transmembrane helix</keyword>
<keyword evidence="4 7" id="KW-0812">Transmembrane</keyword>
<name>A0A401U9G1_9BACT</name>
<dbReference type="Proteomes" id="UP000288227">
    <property type="component" value="Unassembled WGS sequence"/>
</dbReference>
<dbReference type="EMBL" id="BHXQ01000003">
    <property type="protein sequence ID" value="GCC51553.1"/>
    <property type="molecule type" value="Genomic_DNA"/>
</dbReference>
<proteinExistence type="predicted"/>
<evidence type="ECO:0000256" key="7">
    <source>
        <dbReference type="SAM" id="Phobius"/>
    </source>
</evidence>
<keyword evidence="10" id="KW-1185">Reference proteome</keyword>
<feature type="transmembrane region" description="Helical" evidence="7">
    <location>
        <begin position="12"/>
        <end position="28"/>
    </location>
</feature>
<evidence type="ECO:0000256" key="4">
    <source>
        <dbReference type="ARBA" id="ARBA00022692"/>
    </source>
</evidence>
<dbReference type="PROSITE" id="PS50850">
    <property type="entry name" value="MFS"/>
    <property type="match status" value="2"/>
</dbReference>
<feature type="domain" description="Major facilitator superfamily (MFS) profile" evidence="8">
    <location>
        <begin position="1"/>
        <end position="192"/>
    </location>
</feature>
<evidence type="ECO:0000313" key="9">
    <source>
        <dbReference type="EMBL" id="GCC51553.1"/>
    </source>
</evidence>
<protein>
    <submittedName>
        <fullName evidence="9">MFS transporter</fullName>
    </submittedName>
</protein>
<accession>A0A401U9G1</accession>
<evidence type="ECO:0000259" key="8">
    <source>
        <dbReference type="PROSITE" id="PS50850"/>
    </source>
</evidence>
<dbReference type="RefSeq" id="WP_127122211.1">
    <property type="nucleotide sequence ID" value="NZ_BHXQ01000003.1"/>
</dbReference>
<dbReference type="OrthoDB" id="9810492at2"/>
<feature type="transmembrane region" description="Helical" evidence="7">
    <location>
        <begin position="373"/>
        <end position="392"/>
    </location>
</feature>
<gene>
    <name evidence="9" type="ORF">SanaruYs_17780</name>
</gene>
<dbReference type="Gene3D" id="1.20.1250.20">
    <property type="entry name" value="MFS general substrate transporter like domains"/>
    <property type="match status" value="2"/>
</dbReference>
<comment type="caution">
    <text evidence="9">The sequence shown here is derived from an EMBL/GenBank/DDBJ whole genome shotgun (WGS) entry which is preliminary data.</text>
</comment>
<dbReference type="InterPro" id="IPR036259">
    <property type="entry name" value="MFS_trans_sf"/>
</dbReference>
<feature type="domain" description="Major facilitator superfamily (MFS) profile" evidence="8">
    <location>
        <begin position="220"/>
        <end position="407"/>
    </location>
</feature>
<dbReference type="SUPFAM" id="SSF103473">
    <property type="entry name" value="MFS general substrate transporter"/>
    <property type="match status" value="2"/>
</dbReference>
<evidence type="ECO:0000256" key="3">
    <source>
        <dbReference type="ARBA" id="ARBA00022475"/>
    </source>
</evidence>
<dbReference type="PANTHER" id="PTHR23517">
    <property type="entry name" value="RESISTANCE PROTEIN MDTM, PUTATIVE-RELATED-RELATED"/>
    <property type="match status" value="1"/>
</dbReference>
<feature type="transmembrane region" description="Helical" evidence="7">
    <location>
        <begin position="79"/>
        <end position="97"/>
    </location>
</feature>
<evidence type="ECO:0000256" key="2">
    <source>
        <dbReference type="ARBA" id="ARBA00022448"/>
    </source>
</evidence>
<dbReference type="InterPro" id="IPR020846">
    <property type="entry name" value="MFS_dom"/>
</dbReference>
<dbReference type="Pfam" id="PF07690">
    <property type="entry name" value="MFS_1"/>
    <property type="match status" value="2"/>
</dbReference>
<feature type="transmembrane region" description="Helical" evidence="7">
    <location>
        <begin position="310"/>
        <end position="329"/>
    </location>
</feature>
<feature type="transmembrane region" description="Helical" evidence="7">
    <location>
        <begin position="143"/>
        <end position="161"/>
    </location>
</feature>
<evidence type="ECO:0000256" key="5">
    <source>
        <dbReference type="ARBA" id="ARBA00022989"/>
    </source>
</evidence>
<evidence type="ECO:0000256" key="6">
    <source>
        <dbReference type="ARBA" id="ARBA00023136"/>
    </source>
</evidence>
<feature type="transmembrane region" description="Helical" evidence="7">
    <location>
        <begin position="48"/>
        <end position="67"/>
    </location>
</feature>
<sequence>MKQGLRENWKQFAILILVNAFVGAMIGMERSVFPDLAKEKFGMQGHTALLSFIITFGLIKSIANYAAGRYTKLIGRKKMLMLGWVAALPVPFLLIFANSWNMILLANIFLGLNQGLTWSTTVLMKIDLVGEKNRGLAMGLNEFAGYLTVSLIALLSSWIAVEYGVHPYPFYMGIGFAFAGLLITHFWVNDTTAMAKLEAGGDSKSEKKNIFLYTTWQHRNLGAVTQTGFVNNLNDAMAWGIIPVWMHQQNYTLGEIGLVAAVYPAMWGIGQLFSGKLSDVFCKKDILLYGMIFQAMAIFLFPFMQSLQALIILSAILGIGTALVYPTFLSSIAENTTVEERPESLGIFRFWRDFGYVAGGLMVGLTADRVSVVFSIELVAFITLISGIIIAFRMYCPTTKSFTCFQG</sequence>
<comment type="subcellular location">
    <subcellularLocation>
        <location evidence="1">Cell membrane</location>
        <topology evidence="1">Multi-pass membrane protein</topology>
    </subcellularLocation>
</comment>
<feature type="transmembrane region" description="Helical" evidence="7">
    <location>
        <begin position="286"/>
        <end position="304"/>
    </location>
</feature>